<dbReference type="Proteomes" id="UP000828390">
    <property type="component" value="Unassembled WGS sequence"/>
</dbReference>
<evidence type="ECO:0000313" key="2">
    <source>
        <dbReference type="EMBL" id="KAH3689161.1"/>
    </source>
</evidence>
<organism evidence="2 3">
    <name type="scientific">Dreissena polymorpha</name>
    <name type="common">Zebra mussel</name>
    <name type="synonym">Mytilus polymorpha</name>
    <dbReference type="NCBI Taxonomy" id="45954"/>
    <lineage>
        <taxon>Eukaryota</taxon>
        <taxon>Metazoa</taxon>
        <taxon>Spiralia</taxon>
        <taxon>Lophotrochozoa</taxon>
        <taxon>Mollusca</taxon>
        <taxon>Bivalvia</taxon>
        <taxon>Autobranchia</taxon>
        <taxon>Heteroconchia</taxon>
        <taxon>Euheterodonta</taxon>
        <taxon>Imparidentia</taxon>
        <taxon>Neoheterodontei</taxon>
        <taxon>Myida</taxon>
        <taxon>Dreissenoidea</taxon>
        <taxon>Dreissenidae</taxon>
        <taxon>Dreissena</taxon>
    </lineage>
</organism>
<comment type="caution">
    <text evidence="2">The sequence shown here is derived from an EMBL/GenBank/DDBJ whole genome shotgun (WGS) entry which is preliminary data.</text>
</comment>
<reference evidence="2" key="2">
    <citation type="submission" date="2020-11" db="EMBL/GenBank/DDBJ databases">
        <authorList>
            <person name="McCartney M.A."/>
            <person name="Auch B."/>
            <person name="Kono T."/>
            <person name="Mallez S."/>
            <person name="Becker A."/>
            <person name="Gohl D.M."/>
            <person name="Silverstein K.A.T."/>
            <person name="Koren S."/>
            <person name="Bechman K.B."/>
            <person name="Herman A."/>
            <person name="Abrahante J.E."/>
            <person name="Garbe J."/>
        </authorList>
    </citation>
    <scope>NUCLEOTIDE SEQUENCE</scope>
    <source>
        <strain evidence="2">Duluth1</strain>
        <tissue evidence="2">Whole animal</tissue>
    </source>
</reference>
<dbReference type="AlphaFoldDB" id="A0A9D3XZB0"/>
<protein>
    <submittedName>
        <fullName evidence="2">Uncharacterized protein</fullName>
    </submittedName>
</protein>
<name>A0A9D3XZB0_DREPO</name>
<reference evidence="2" key="1">
    <citation type="journal article" date="2019" name="bioRxiv">
        <title>The Genome of the Zebra Mussel, Dreissena polymorpha: A Resource for Invasive Species Research.</title>
        <authorList>
            <person name="McCartney M.A."/>
            <person name="Auch B."/>
            <person name="Kono T."/>
            <person name="Mallez S."/>
            <person name="Zhang Y."/>
            <person name="Obille A."/>
            <person name="Becker A."/>
            <person name="Abrahante J.E."/>
            <person name="Garbe J."/>
            <person name="Badalamenti J.P."/>
            <person name="Herman A."/>
            <person name="Mangelson H."/>
            <person name="Liachko I."/>
            <person name="Sullivan S."/>
            <person name="Sone E.D."/>
            <person name="Koren S."/>
            <person name="Silverstein K.A.T."/>
            <person name="Beckman K.B."/>
            <person name="Gohl D.M."/>
        </authorList>
    </citation>
    <scope>NUCLEOTIDE SEQUENCE</scope>
    <source>
        <strain evidence="2">Duluth1</strain>
        <tissue evidence="2">Whole animal</tissue>
    </source>
</reference>
<feature type="region of interest" description="Disordered" evidence="1">
    <location>
        <begin position="1"/>
        <end position="23"/>
    </location>
</feature>
<accession>A0A9D3XZB0</accession>
<gene>
    <name evidence="2" type="ORF">DPMN_194877</name>
</gene>
<evidence type="ECO:0000256" key="1">
    <source>
        <dbReference type="SAM" id="MobiDB-lite"/>
    </source>
</evidence>
<feature type="compositionally biased region" description="Basic and acidic residues" evidence="1">
    <location>
        <begin position="1"/>
        <end position="11"/>
    </location>
</feature>
<keyword evidence="3" id="KW-1185">Reference proteome</keyword>
<sequence>MATNPKQEHRITGATLGYGESGFRTFHPQDVSSPRRFSPKTFPPQTFLLHFGLSADVSPPINGSSL</sequence>
<evidence type="ECO:0000313" key="3">
    <source>
        <dbReference type="Proteomes" id="UP000828390"/>
    </source>
</evidence>
<dbReference type="EMBL" id="JAIWYP010000142">
    <property type="protein sequence ID" value="KAH3689161.1"/>
    <property type="molecule type" value="Genomic_DNA"/>
</dbReference>
<proteinExistence type="predicted"/>